<dbReference type="Proteomes" id="UP001250662">
    <property type="component" value="Unassembled WGS sequence"/>
</dbReference>
<dbReference type="RefSeq" id="WP_311388368.1">
    <property type="nucleotide sequence ID" value="NZ_JAVRHU010000005.1"/>
</dbReference>
<evidence type="ECO:0000313" key="3">
    <source>
        <dbReference type="Proteomes" id="UP001250662"/>
    </source>
</evidence>
<dbReference type="EMBL" id="JAVRHU010000005">
    <property type="protein sequence ID" value="MDT0622670.1"/>
    <property type="molecule type" value="Genomic_DNA"/>
</dbReference>
<dbReference type="Pfam" id="PF20434">
    <property type="entry name" value="BD-FAE"/>
    <property type="match status" value="1"/>
</dbReference>
<feature type="domain" description="BD-FAE-like" evidence="1">
    <location>
        <begin position="79"/>
        <end position="157"/>
    </location>
</feature>
<organism evidence="2 3">
    <name type="scientific">Croceitalea vernalis</name>
    <dbReference type="NCBI Taxonomy" id="3075599"/>
    <lineage>
        <taxon>Bacteria</taxon>
        <taxon>Pseudomonadati</taxon>
        <taxon>Bacteroidota</taxon>
        <taxon>Flavobacteriia</taxon>
        <taxon>Flavobacteriales</taxon>
        <taxon>Flavobacteriaceae</taxon>
        <taxon>Croceitalea</taxon>
    </lineage>
</organism>
<gene>
    <name evidence="2" type="ORF">RM520_13655</name>
</gene>
<comment type="caution">
    <text evidence="2">The sequence shown here is derived from an EMBL/GenBank/DDBJ whole genome shotgun (WGS) entry which is preliminary data.</text>
</comment>
<proteinExistence type="predicted"/>
<evidence type="ECO:0000313" key="2">
    <source>
        <dbReference type="EMBL" id="MDT0622670.1"/>
    </source>
</evidence>
<keyword evidence="3" id="KW-1185">Reference proteome</keyword>
<sequence length="263" mass="29352">MKLFLYFTIIGVLFCSCNSDDETSNPEPNNPLTESLVELGIEYGSEDRQFLDLYKPESDCPTPIYFDAHFNGGTTTSISPEIIADLNAKGITVISWESSTSVGTPEQVETGWNDAELMFQWVIDNAETYNLDISNIIIGGSSRGSILSWVYGHKPNTNIKGLYFYNALPSTVWQDPSWWLPTENLTMASPPIYFVYNREPGSSTDPTDPDIHDPNNGITIVNQYQSLGIGDRTTLVHSIGQTNNTDRYQFLVDFALSVFETCP</sequence>
<reference evidence="2 3" key="1">
    <citation type="submission" date="2023-09" db="EMBL/GenBank/DDBJ databases">
        <authorList>
            <person name="Rey-Velasco X."/>
        </authorList>
    </citation>
    <scope>NUCLEOTIDE SEQUENCE [LARGE SCALE GENOMIC DNA]</scope>
    <source>
        <strain evidence="2 3">P007</strain>
    </source>
</reference>
<dbReference type="InterPro" id="IPR029058">
    <property type="entry name" value="AB_hydrolase_fold"/>
</dbReference>
<evidence type="ECO:0000259" key="1">
    <source>
        <dbReference type="Pfam" id="PF20434"/>
    </source>
</evidence>
<dbReference type="InterPro" id="IPR049492">
    <property type="entry name" value="BD-FAE-like_dom"/>
</dbReference>
<protein>
    <recommendedName>
        <fullName evidence="1">BD-FAE-like domain-containing protein</fullName>
    </recommendedName>
</protein>
<dbReference type="Gene3D" id="3.40.50.1820">
    <property type="entry name" value="alpha/beta hydrolase"/>
    <property type="match status" value="1"/>
</dbReference>
<dbReference type="PROSITE" id="PS51257">
    <property type="entry name" value="PROKAR_LIPOPROTEIN"/>
    <property type="match status" value="1"/>
</dbReference>
<dbReference type="SUPFAM" id="SSF53474">
    <property type="entry name" value="alpha/beta-Hydrolases"/>
    <property type="match status" value="1"/>
</dbReference>
<accession>A0ABU3BKI8</accession>
<name>A0ABU3BKI8_9FLAO</name>